<evidence type="ECO:0000256" key="7">
    <source>
        <dbReference type="RuleBase" id="RU003651"/>
    </source>
</evidence>
<keyword evidence="3 7" id="KW-0547">Nucleotide-binding</keyword>
<dbReference type="Pfam" id="PF04212">
    <property type="entry name" value="MIT"/>
    <property type="match status" value="1"/>
</dbReference>
<dbReference type="EMBL" id="LIAE01008082">
    <property type="protein sequence ID" value="PAV75502.1"/>
    <property type="molecule type" value="Genomic_DNA"/>
</dbReference>
<comment type="caution">
    <text evidence="10">The sequence shown here is derived from an EMBL/GenBank/DDBJ whole genome shotgun (WGS) entry which is preliminary data.</text>
</comment>
<dbReference type="SMART" id="SM00382">
    <property type="entry name" value="AAA"/>
    <property type="match status" value="1"/>
</dbReference>
<dbReference type="AlphaFoldDB" id="A0A2A2KNL7"/>
<keyword evidence="11" id="KW-1185">Reference proteome</keyword>
<evidence type="ECO:0000256" key="6">
    <source>
        <dbReference type="ARBA" id="ARBA00023136"/>
    </source>
</evidence>
<evidence type="ECO:0000313" key="11">
    <source>
        <dbReference type="Proteomes" id="UP000218231"/>
    </source>
</evidence>
<feature type="domain" description="AAA+ ATPase" evidence="8">
    <location>
        <begin position="154"/>
        <end position="290"/>
    </location>
</feature>
<evidence type="ECO:0000313" key="10">
    <source>
        <dbReference type="EMBL" id="PAV75502.1"/>
    </source>
</evidence>
<comment type="similarity">
    <text evidence="2 7">Belongs to the AAA ATPase family.</text>
</comment>
<dbReference type="PROSITE" id="PS00674">
    <property type="entry name" value="AAA"/>
    <property type="match status" value="1"/>
</dbReference>
<dbReference type="GO" id="GO:0010008">
    <property type="term" value="C:endosome membrane"/>
    <property type="evidence" value="ECO:0007669"/>
    <property type="project" value="UniProtKB-SubCell"/>
</dbReference>
<dbReference type="OrthoDB" id="29072at2759"/>
<feature type="non-terminal residue" evidence="10">
    <location>
        <position position="1"/>
    </location>
</feature>
<dbReference type="PANTHER" id="PTHR23074:SF83">
    <property type="entry name" value="VACUOLAR PROTEIN SORTING-ASSOCIATED PROTEIN 4A"/>
    <property type="match status" value="1"/>
</dbReference>
<dbReference type="InterPro" id="IPR003593">
    <property type="entry name" value="AAA+_ATPase"/>
</dbReference>
<evidence type="ECO:0000256" key="1">
    <source>
        <dbReference type="ARBA" id="ARBA00004481"/>
    </source>
</evidence>
<evidence type="ECO:0000259" key="8">
    <source>
        <dbReference type="SMART" id="SM00382"/>
    </source>
</evidence>
<gene>
    <name evidence="10" type="ORF">WR25_02490</name>
</gene>
<dbReference type="InterPro" id="IPR015415">
    <property type="entry name" value="Spast_Vps4_C"/>
</dbReference>
<evidence type="ECO:0000256" key="2">
    <source>
        <dbReference type="ARBA" id="ARBA00006914"/>
    </source>
</evidence>
<dbReference type="GO" id="GO:0005524">
    <property type="term" value="F:ATP binding"/>
    <property type="evidence" value="ECO:0007669"/>
    <property type="project" value="UniProtKB-KW"/>
</dbReference>
<evidence type="ECO:0000259" key="9">
    <source>
        <dbReference type="SMART" id="SM00745"/>
    </source>
</evidence>
<keyword evidence="4" id="KW-0967">Endosome</keyword>
<dbReference type="Gene3D" id="3.40.50.300">
    <property type="entry name" value="P-loop containing nucleotide triphosphate hydrolases"/>
    <property type="match status" value="1"/>
</dbReference>
<name>A0A2A2KNL7_9BILA</name>
<dbReference type="InterPro" id="IPR041569">
    <property type="entry name" value="AAA_lid_3"/>
</dbReference>
<dbReference type="Pfam" id="PF00004">
    <property type="entry name" value="AAA"/>
    <property type="match status" value="1"/>
</dbReference>
<dbReference type="PANTHER" id="PTHR23074">
    <property type="entry name" value="AAA DOMAIN-CONTAINING"/>
    <property type="match status" value="1"/>
</dbReference>
<dbReference type="GO" id="GO:0007033">
    <property type="term" value="P:vacuole organization"/>
    <property type="evidence" value="ECO:0007669"/>
    <property type="project" value="TreeGrafter"/>
</dbReference>
<dbReference type="GO" id="GO:0016197">
    <property type="term" value="P:endosomal transport"/>
    <property type="evidence" value="ECO:0007669"/>
    <property type="project" value="TreeGrafter"/>
</dbReference>
<keyword evidence="6" id="KW-0472">Membrane</keyword>
<dbReference type="InterPro" id="IPR007330">
    <property type="entry name" value="MIT_dom"/>
</dbReference>
<protein>
    <recommendedName>
        <fullName evidence="12">Vesicle-fusing ATPase</fullName>
    </recommendedName>
</protein>
<dbReference type="Gene3D" id="1.10.8.60">
    <property type="match status" value="1"/>
</dbReference>
<evidence type="ECO:0000256" key="3">
    <source>
        <dbReference type="ARBA" id="ARBA00022741"/>
    </source>
</evidence>
<evidence type="ECO:0000256" key="5">
    <source>
        <dbReference type="ARBA" id="ARBA00022840"/>
    </source>
</evidence>
<evidence type="ECO:0008006" key="12">
    <source>
        <dbReference type="Google" id="ProtNLM"/>
    </source>
</evidence>
<dbReference type="Pfam" id="PF09336">
    <property type="entry name" value="Vps4_C"/>
    <property type="match status" value="1"/>
</dbReference>
<dbReference type="Proteomes" id="UP000218231">
    <property type="component" value="Unassembled WGS sequence"/>
</dbReference>
<reference evidence="10 11" key="1">
    <citation type="journal article" date="2017" name="Curr. Biol.">
        <title>Genome architecture and evolution of a unichromosomal asexual nematode.</title>
        <authorList>
            <person name="Fradin H."/>
            <person name="Zegar C."/>
            <person name="Gutwein M."/>
            <person name="Lucas J."/>
            <person name="Kovtun M."/>
            <person name="Corcoran D."/>
            <person name="Baugh L.R."/>
            <person name="Kiontke K."/>
            <person name="Gunsalus K."/>
            <person name="Fitch D.H."/>
            <person name="Piano F."/>
        </authorList>
    </citation>
    <scope>NUCLEOTIDE SEQUENCE [LARGE SCALE GENOMIC DNA]</scope>
    <source>
        <strain evidence="10">PF1309</strain>
    </source>
</reference>
<dbReference type="SMART" id="SM00745">
    <property type="entry name" value="MIT"/>
    <property type="match status" value="1"/>
</dbReference>
<dbReference type="InterPro" id="IPR050304">
    <property type="entry name" value="MT-severing_AAA_ATPase"/>
</dbReference>
<dbReference type="InterPro" id="IPR003959">
    <property type="entry name" value="ATPase_AAA_core"/>
</dbReference>
<dbReference type="FunFam" id="1.10.8.60:FF:000015">
    <property type="entry name" value="vacuolar protein sorting-associated protein 4A"/>
    <property type="match status" value="1"/>
</dbReference>
<accession>A0A2A2KNL7</accession>
<proteinExistence type="inferred from homology"/>
<organism evidence="10 11">
    <name type="scientific">Diploscapter pachys</name>
    <dbReference type="NCBI Taxonomy" id="2018661"/>
    <lineage>
        <taxon>Eukaryota</taxon>
        <taxon>Metazoa</taxon>
        <taxon>Ecdysozoa</taxon>
        <taxon>Nematoda</taxon>
        <taxon>Chromadorea</taxon>
        <taxon>Rhabditida</taxon>
        <taxon>Rhabditina</taxon>
        <taxon>Rhabditomorpha</taxon>
        <taxon>Rhabditoidea</taxon>
        <taxon>Rhabditidae</taxon>
        <taxon>Diploscapter</taxon>
    </lineage>
</organism>
<comment type="subcellular location">
    <subcellularLocation>
        <location evidence="1">Endosome membrane</location>
        <topology evidence="1">Peripheral membrane protein</topology>
    </subcellularLocation>
</comment>
<dbReference type="InterPro" id="IPR003960">
    <property type="entry name" value="ATPase_AAA_CS"/>
</dbReference>
<dbReference type="InterPro" id="IPR036181">
    <property type="entry name" value="MIT_dom_sf"/>
</dbReference>
<keyword evidence="5 7" id="KW-0067">ATP-binding</keyword>
<feature type="domain" description="MIT" evidence="9">
    <location>
        <begin position="5"/>
        <end position="84"/>
    </location>
</feature>
<dbReference type="Gene3D" id="1.20.58.80">
    <property type="entry name" value="Phosphotransferase system, lactose/cellobiose-type IIA subunit"/>
    <property type="match status" value="1"/>
</dbReference>
<dbReference type="SUPFAM" id="SSF116846">
    <property type="entry name" value="MIT domain"/>
    <property type="match status" value="1"/>
</dbReference>
<dbReference type="FunFam" id="3.40.50.300:FF:000043">
    <property type="entry name" value="Vacuolar protein sorting-associated protein 4"/>
    <property type="match status" value="1"/>
</dbReference>
<evidence type="ECO:0000256" key="4">
    <source>
        <dbReference type="ARBA" id="ARBA00022753"/>
    </source>
</evidence>
<sequence>ERDSIFNFLQKAIELMNNAAAAERDRNLYEALRSYGQAIEYFLRSIKYEAQNERQKKIILTKCITYLGRANQIMTYLKDTRNGKKLVKEDNQGGESDDDDNKKLQDKLSGAVMTERPNITWSDIAGLETAKETLKETVIMPIKFPGLFTGTRKPWKGILLFGPPGVGKSYIAKAVATEASNSTFLSVSSSDLISKWLGESEKLVKQLFALARERKPSIIFIDEVDFLCSARSDSENESARRIKTEFMVQMQGVGVDNDEVLVLGATNVPWALDVAIRRRFEKRIYIPLPDFRGRFEMFKLNVEKNQHTLTEQDYWYLAERTEGYSGHDIGVVIKNALMQPVRIIQKSTHFKKVSAPSYKDPAVIDHNMWTSCSSEDPQAKEMSWLDLEYNSLTVPPLTLVGILAIL</sequence>
<dbReference type="GO" id="GO:0016887">
    <property type="term" value="F:ATP hydrolysis activity"/>
    <property type="evidence" value="ECO:0007669"/>
    <property type="project" value="InterPro"/>
</dbReference>
<dbReference type="InterPro" id="IPR027417">
    <property type="entry name" value="P-loop_NTPase"/>
</dbReference>
<dbReference type="Pfam" id="PF17862">
    <property type="entry name" value="AAA_lid_3"/>
    <property type="match status" value="1"/>
</dbReference>
<dbReference type="SUPFAM" id="SSF52540">
    <property type="entry name" value="P-loop containing nucleoside triphosphate hydrolases"/>
    <property type="match status" value="1"/>
</dbReference>